<dbReference type="EMBL" id="CP043311">
    <property type="protein sequence ID" value="QEY64830.1"/>
    <property type="molecule type" value="Genomic_DNA"/>
</dbReference>
<feature type="signal peptide" evidence="1">
    <location>
        <begin position="1"/>
        <end position="21"/>
    </location>
</feature>
<protein>
    <submittedName>
        <fullName evidence="2">Uncharacterized protein</fullName>
    </submittedName>
</protein>
<gene>
    <name evidence="2" type="ORF">FXN65_23165</name>
</gene>
<evidence type="ECO:0000256" key="1">
    <source>
        <dbReference type="SAM" id="SignalP"/>
    </source>
</evidence>
<proteinExistence type="predicted"/>
<dbReference type="RefSeq" id="WP_151136820.1">
    <property type="nucleotide sequence ID" value="NZ_CP043311.1"/>
</dbReference>
<dbReference type="Proteomes" id="UP000327179">
    <property type="component" value="Chromosome"/>
</dbReference>
<evidence type="ECO:0000313" key="3">
    <source>
        <dbReference type="Proteomes" id="UP000327179"/>
    </source>
</evidence>
<dbReference type="KEGG" id="plal:FXN65_23165"/>
<reference evidence="2 3" key="1">
    <citation type="submission" date="2019-08" db="EMBL/GenBank/DDBJ databases">
        <title>Whole-genome Sequencing of e-waste polymer degrading bacterium Pseudomonas sp. strain PE08.</title>
        <authorList>
            <person name="Kirdat K."/>
            <person name="Debbarma P."/>
            <person name="Narawade N."/>
            <person name="Suyal D."/>
            <person name="Thorat V."/>
            <person name="Shouche Y."/>
            <person name="Goel R."/>
            <person name="Yadav A."/>
        </authorList>
    </citation>
    <scope>NUCLEOTIDE SEQUENCE [LARGE SCALE GENOMIC DNA]</scope>
    <source>
        <strain evidence="2 3">PE08</strain>
    </source>
</reference>
<organism evidence="2 3">
    <name type="scientific">Metapseudomonas lalkuanensis</name>
    <dbReference type="NCBI Taxonomy" id="2604832"/>
    <lineage>
        <taxon>Bacteria</taxon>
        <taxon>Pseudomonadati</taxon>
        <taxon>Pseudomonadota</taxon>
        <taxon>Gammaproteobacteria</taxon>
        <taxon>Pseudomonadales</taxon>
        <taxon>Pseudomonadaceae</taxon>
        <taxon>Metapseudomonas</taxon>
    </lineage>
</organism>
<sequence>MSAPSRFGAALLLILCLPAGAADNVPMHAQFLPPDDLSLRQEEPEMQQLIQITEYAVVLGSQRQSNQQPIPITSPTLVRLKGKPLSKGADVRQVVIQFDGEGKSLKKPSYDPQTRILSLNYPMAQYAAVVDLLRNGPVYCQFLSYPNGHVWADLHSGAVRPR</sequence>
<feature type="chain" id="PRO_5023895641" evidence="1">
    <location>
        <begin position="22"/>
        <end position="162"/>
    </location>
</feature>
<name>A0A5J6QQR9_9GAMM</name>
<keyword evidence="1" id="KW-0732">Signal</keyword>
<dbReference type="AlphaFoldDB" id="A0A5J6QQR9"/>
<accession>A0A5J6QQR9</accession>
<keyword evidence="3" id="KW-1185">Reference proteome</keyword>
<evidence type="ECO:0000313" key="2">
    <source>
        <dbReference type="EMBL" id="QEY64830.1"/>
    </source>
</evidence>